<keyword evidence="2" id="KW-0472">Membrane</keyword>
<keyword evidence="2 4" id="KW-0812">Transmembrane</keyword>
<dbReference type="InterPro" id="IPR009724">
    <property type="entry name" value="TMEM70"/>
</dbReference>
<feature type="transmembrane region" description="Helical" evidence="2">
    <location>
        <begin position="101"/>
        <end position="118"/>
    </location>
</feature>
<dbReference type="FunCoup" id="A0A6P7L2I1">
    <property type="interactions" value="523"/>
</dbReference>
<dbReference type="GO" id="GO:0033615">
    <property type="term" value="P:mitochondrial proton-transporting ATP synthase complex assembly"/>
    <property type="evidence" value="ECO:0007669"/>
    <property type="project" value="TreeGrafter"/>
</dbReference>
<dbReference type="Proteomes" id="UP000515150">
    <property type="component" value="Chromosome 17"/>
</dbReference>
<dbReference type="InParanoid" id="A0A6P7L2I1"/>
<dbReference type="Pfam" id="PF06979">
    <property type="entry name" value="TMEM70"/>
    <property type="match status" value="1"/>
</dbReference>
<keyword evidence="2" id="KW-1133">Transmembrane helix</keyword>
<name>A0A6P7L2I1_BETSP</name>
<comment type="similarity">
    <text evidence="1">Belongs to the TMEM70 family.</text>
</comment>
<evidence type="ECO:0000256" key="2">
    <source>
        <dbReference type="SAM" id="Phobius"/>
    </source>
</evidence>
<gene>
    <name evidence="4" type="primary">tmem70</name>
</gene>
<evidence type="ECO:0000256" key="1">
    <source>
        <dbReference type="ARBA" id="ARBA00005280"/>
    </source>
</evidence>
<dbReference type="PANTHER" id="PTHR13281:SF0">
    <property type="entry name" value="TRANSMEMBRANE PROTEIN 70, MITOCHONDRIAL"/>
    <property type="match status" value="1"/>
</dbReference>
<dbReference type="InterPro" id="IPR045325">
    <property type="entry name" value="TMEM70/TMEM186/TMEM223"/>
</dbReference>
<dbReference type="KEGG" id="bspl:114845145"/>
<feature type="transmembrane region" description="Helical" evidence="2">
    <location>
        <begin position="130"/>
        <end position="152"/>
    </location>
</feature>
<dbReference type="AlphaFoldDB" id="A0A6P7L2I1"/>
<reference evidence="4" key="1">
    <citation type="submission" date="2025-08" db="UniProtKB">
        <authorList>
            <consortium name="RefSeq"/>
        </authorList>
    </citation>
    <scope>IDENTIFICATION</scope>
</reference>
<dbReference type="CTD" id="54968"/>
<dbReference type="PANTHER" id="PTHR13281">
    <property type="entry name" value="TRANSMEMBRANE PROTEIN 70, MITOCHONDRIAL"/>
    <property type="match status" value="1"/>
</dbReference>
<accession>A0A6P7L2I1</accession>
<organism evidence="3 4">
    <name type="scientific">Betta splendens</name>
    <name type="common">Siamese fighting fish</name>
    <dbReference type="NCBI Taxonomy" id="158456"/>
    <lineage>
        <taxon>Eukaryota</taxon>
        <taxon>Metazoa</taxon>
        <taxon>Chordata</taxon>
        <taxon>Craniata</taxon>
        <taxon>Vertebrata</taxon>
        <taxon>Euteleostomi</taxon>
        <taxon>Actinopterygii</taxon>
        <taxon>Neopterygii</taxon>
        <taxon>Teleostei</taxon>
        <taxon>Neoteleostei</taxon>
        <taxon>Acanthomorphata</taxon>
        <taxon>Anabantaria</taxon>
        <taxon>Anabantiformes</taxon>
        <taxon>Anabantoidei</taxon>
        <taxon>Osphronemidae</taxon>
        <taxon>Betta</taxon>
    </lineage>
</organism>
<evidence type="ECO:0000313" key="3">
    <source>
        <dbReference type="Proteomes" id="UP000515150"/>
    </source>
</evidence>
<evidence type="ECO:0000313" key="4">
    <source>
        <dbReference type="RefSeq" id="XP_028988836.1"/>
    </source>
</evidence>
<dbReference type="GO" id="GO:0031966">
    <property type="term" value="C:mitochondrial membrane"/>
    <property type="evidence" value="ECO:0007669"/>
    <property type="project" value="TreeGrafter"/>
</dbReference>
<dbReference type="OrthoDB" id="156886at2759"/>
<sequence length="245" mass="27455">MWKVACYACKYDIMFSAHILRRLGPCAVHVHTTARHGVSAICFRRISGKQLIQLQPVTRSFLFNNKSLCPATCSMSTVTPPEEGNLIYTGSLGTAVRGVKFFSYSTSGASLLLMPQILLKTGLGVQSFAMQATCCAILGFFTFIMPVLLHLVTRGYVVRLYHNPDTDSYTAITYSVFLTKKKTVFHQSQVRIPDVSKMFTTFYANNVGLLVNPDLFTIPNDYNHLMGYDKPFSFNADDVDRPEKF</sequence>
<keyword evidence="3" id="KW-1185">Reference proteome</keyword>
<protein>
    <submittedName>
        <fullName evidence="4">Transmembrane protein 70, mitochondrial</fullName>
    </submittedName>
</protein>
<dbReference type="GeneID" id="114845145"/>
<dbReference type="RefSeq" id="XP_028988836.1">
    <property type="nucleotide sequence ID" value="XM_029133003.3"/>
</dbReference>
<proteinExistence type="inferred from homology"/>